<evidence type="ECO:0000256" key="9">
    <source>
        <dbReference type="ARBA" id="ARBA00023180"/>
    </source>
</evidence>
<evidence type="ECO:0000313" key="15">
    <source>
        <dbReference type="EMBL" id="KAL3870485.1"/>
    </source>
</evidence>
<evidence type="ECO:0000256" key="7">
    <source>
        <dbReference type="ARBA" id="ARBA00022989"/>
    </source>
</evidence>
<keyword evidence="5" id="KW-0378">Hydrolase</keyword>
<keyword evidence="8 14" id="KW-0472">Membrane</keyword>
<keyword evidence="4 14" id="KW-0812">Transmembrane</keyword>
<dbReference type="PANTHER" id="PTHR46197">
    <property type="entry name" value="PROTEIN ABHD14B-LIKE"/>
    <property type="match status" value="1"/>
</dbReference>
<reference evidence="15 16" key="1">
    <citation type="submission" date="2024-11" db="EMBL/GenBank/DDBJ databases">
        <title>Chromosome-level genome assembly of the freshwater bivalve Anodonta woodiana.</title>
        <authorList>
            <person name="Chen X."/>
        </authorList>
    </citation>
    <scope>NUCLEOTIDE SEQUENCE [LARGE SCALE GENOMIC DNA]</scope>
    <source>
        <strain evidence="15">MN2024</strain>
        <tissue evidence="15">Gills</tissue>
    </source>
</reference>
<evidence type="ECO:0000256" key="5">
    <source>
        <dbReference type="ARBA" id="ARBA00022801"/>
    </source>
</evidence>
<evidence type="ECO:0000256" key="13">
    <source>
        <dbReference type="ARBA" id="ARBA00079023"/>
    </source>
</evidence>
<gene>
    <name evidence="15" type="ORF">ACJMK2_038540</name>
</gene>
<feature type="transmembrane region" description="Helical" evidence="14">
    <location>
        <begin position="12"/>
        <end position="30"/>
    </location>
</feature>
<evidence type="ECO:0000256" key="8">
    <source>
        <dbReference type="ARBA" id="ARBA00023136"/>
    </source>
</evidence>
<evidence type="ECO:0000256" key="2">
    <source>
        <dbReference type="ARBA" id="ARBA00004606"/>
    </source>
</evidence>
<keyword evidence="6" id="KW-0735">Signal-anchor</keyword>
<dbReference type="EMBL" id="JBJQND010000007">
    <property type="protein sequence ID" value="KAL3870485.1"/>
    <property type="molecule type" value="Genomic_DNA"/>
</dbReference>
<dbReference type="SUPFAM" id="SSF53474">
    <property type="entry name" value="alpha/beta-Hydrolases"/>
    <property type="match status" value="1"/>
</dbReference>
<dbReference type="AlphaFoldDB" id="A0ABD3W9B2"/>
<dbReference type="GO" id="GO:0005737">
    <property type="term" value="C:cytoplasm"/>
    <property type="evidence" value="ECO:0007669"/>
    <property type="project" value="UniProtKB-SubCell"/>
</dbReference>
<evidence type="ECO:0000256" key="12">
    <source>
        <dbReference type="ARBA" id="ARBA00073591"/>
    </source>
</evidence>
<protein>
    <recommendedName>
        <fullName evidence="12">Protein ABHD14A</fullName>
    </recommendedName>
    <alternativeName>
        <fullName evidence="13">Alpha/beta hydrolase domain-containing protein 14A</fullName>
    </alternativeName>
</protein>
<keyword evidence="7 14" id="KW-1133">Transmembrane helix</keyword>
<keyword evidence="9" id="KW-0325">Glycoprotein</keyword>
<keyword evidence="3" id="KW-0963">Cytoplasm</keyword>
<dbReference type="Gene3D" id="3.40.50.1820">
    <property type="entry name" value="alpha/beta hydrolase"/>
    <property type="match status" value="1"/>
</dbReference>
<dbReference type="PANTHER" id="PTHR46197:SF3">
    <property type="entry name" value="AB HYDROLASE-1 DOMAIN-CONTAINING PROTEIN"/>
    <property type="match status" value="1"/>
</dbReference>
<dbReference type="GO" id="GO:0016020">
    <property type="term" value="C:membrane"/>
    <property type="evidence" value="ECO:0007669"/>
    <property type="project" value="UniProtKB-SubCell"/>
</dbReference>
<evidence type="ECO:0000256" key="1">
    <source>
        <dbReference type="ARBA" id="ARBA00004496"/>
    </source>
</evidence>
<comment type="similarity">
    <text evidence="10">Belongs to the AB hydrolase superfamily. ABHD14 family.</text>
</comment>
<keyword evidence="16" id="KW-1185">Reference proteome</keyword>
<dbReference type="Proteomes" id="UP001634394">
    <property type="component" value="Unassembled WGS sequence"/>
</dbReference>
<proteinExistence type="inferred from homology"/>
<evidence type="ECO:0000256" key="3">
    <source>
        <dbReference type="ARBA" id="ARBA00022490"/>
    </source>
</evidence>
<dbReference type="FunFam" id="3.40.50.1820:FF:000093">
    <property type="entry name" value="protein ABHD14A isoform X1"/>
    <property type="match status" value="1"/>
</dbReference>
<evidence type="ECO:0000256" key="14">
    <source>
        <dbReference type="SAM" id="Phobius"/>
    </source>
</evidence>
<evidence type="ECO:0000256" key="6">
    <source>
        <dbReference type="ARBA" id="ARBA00022968"/>
    </source>
</evidence>
<organism evidence="15 16">
    <name type="scientific">Sinanodonta woodiana</name>
    <name type="common">Chinese pond mussel</name>
    <name type="synonym">Anodonta woodiana</name>
    <dbReference type="NCBI Taxonomy" id="1069815"/>
    <lineage>
        <taxon>Eukaryota</taxon>
        <taxon>Metazoa</taxon>
        <taxon>Spiralia</taxon>
        <taxon>Lophotrochozoa</taxon>
        <taxon>Mollusca</taxon>
        <taxon>Bivalvia</taxon>
        <taxon>Autobranchia</taxon>
        <taxon>Heteroconchia</taxon>
        <taxon>Palaeoheterodonta</taxon>
        <taxon>Unionida</taxon>
        <taxon>Unionoidea</taxon>
        <taxon>Unionidae</taxon>
        <taxon>Unioninae</taxon>
        <taxon>Sinanodonta</taxon>
    </lineage>
</organism>
<evidence type="ECO:0000256" key="10">
    <source>
        <dbReference type="ARBA" id="ARBA00037942"/>
    </source>
</evidence>
<evidence type="ECO:0000313" key="16">
    <source>
        <dbReference type="Proteomes" id="UP001634394"/>
    </source>
</evidence>
<dbReference type="GO" id="GO:0016787">
    <property type="term" value="F:hydrolase activity"/>
    <property type="evidence" value="ECO:0007669"/>
    <property type="project" value="UniProtKB-KW"/>
</dbReference>
<dbReference type="InterPro" id="IPR029058">
    <property type="entry name" value="AB_hydrolase_fold"/>
</dbReference>
<comment type="caution">
    <text evidence="15">The sequence shown here is derived from an EMBL/GenBank/DDBJ whole genome shotgun (WGS) entry which is preliminary data.</text>
</comment>
<evidence type="ECO:0000256" key="4">
    <source>
        <dbReference type="ARBA" id="ARBA00022692"/>
    </source>
</evidence>
<sequence length="271" mass="30356">MKPSGIQINKPVLVFLIGIIILIIVGYKIYRNPTHFTILQDSKMETLVDVPAESTEKAKSVKVKEVTVKVNVDGKEVEIFTRQTDPSPDSPQLDLLLLHGQAFTSQDWSKIKTLELLSAWNYRPVAVDLPGYGNSNKVTVKDNAIFLEELIQVLKLKAPVIVSPSMSGGFSLPYLFKDPSNVLTRCKAYIPIAPVSTEKYEKKQYEQLKIPTAIIYGENDRMLGTVSKDNLMNLPGSKVFMIEGAGHAAYLNKTDKFHQILYNFLLEIAKK</sequence>
<accession>A0ABD3W9B2</accession>
<comment type="function">
    <text evidence="11">Possible role in granule neuron development.</text>
</comment>
<comment type="subcellular location">
    <subcellularLocation>
        <location evidence="1">Cytoplasm</location>
    </subcellularLocation>
    <subcellularLocation>
        <location evidence="2">Membrane</location>
        <topology evidence="2">Single-pass type II membrane protein</topology>
    </subcellularLocation>
</comment>
<name>A0ABD3W9B2_SINWO</name>
<evidence type="ECO:0000256" key="11">
    <source>
        <dbReference type="ARBA" id="ARBA00056841"/>
    </source>
</evidence>